<reference evidence="2" key="1">
    <citation type="journal article" date="2019" name="Int. J. Syst. Evol. Microbiol.">
        <title>The Global Catalogue of Microorganisms (GCM) 10K type strain sequencing project: providing services to taxonomists for standard genome sequencing and annotation.</title>
        <authorList>
            <consortium name="The Broad Institute Genomics Platform"/>
            <consortium name="The Broad Institute Genome Sequencing Center for Infectious Disease"/>
            <person name="Wu L."/>
            <person name="Ma J."/>
        </authorList>
    </citation>
    <scope>NUCLEOTIDE SEQUENCE [LARGE SCALE GENOMIC DNA]</scope>
    <source>
        <strain evidence="2">KCTC 12861</strain>
    </source>
</reference>
<sequence length="66" mass="7898">MSRETVCDRDKRSHICRCRMMQTGLDSIHRLGLILRDPRARDLYLHQSLTLQAHYNKHLQLPVFRP</sequence>
<organism evidence="1 2">
    <name type="scientific">Pseudovibrio japonicus</name>
    <dbReference type="NCBI Taxonomy" id="366534"/>
    <lineage>
        <taxon>Bacteria</taxon>
        <taxon>Pseudomonadati</taxon>
        <taxon>Pseudomonadota</taxon>
        <taxon>Alphaproteobacteria</taxon>
        <taxon>Hyphomicrobiales</taxon>
        <taxon>Stappiaceae</taxon>
        <taxon>Pseudovibrio</taxon>
    </lineage>
</organism>
<evidence type="ECO:0000313" key="2">
    <source>
        <dbReference type="Proteomes" id="UP000637980"/>
    </source>
</evidence>
<comment type="caution">
    <text evidence="1">The sequence shown here is derived from an EMBL/GenBank/DDBJ whole genome shotgun (WGS) entry which is preliminary data.</text>
</comment>
<dbReference type="EMBL" id="BMXE01000002">
    <property type="protein sequence ID" value="GHB28379.1"/>
    <property type="molecule type" value="Genomic_DNA"/>
</dbReference>
<accession>A0ABQ3EAA4</accession>
<evidence type="ECO:0000313" key="1">
    <source>
        <dbReference type="EMBL" id="GHB28379.1"/>
    </source>
</evidence>
<dbReference type="Proteomes" id="UP000637980">
    <property type="component" value="Unassembled WGS sequence"/>
</dbReference>
<keyword evidence="2" id="KW-1185">Reference proteome</keyword>
<gene>
    <name evidence="1" type="ORF">GCM10007094_16110</name>
</gene>
<protein>
    <submittedName>
        <fullName evidence="1">Uncharacterized protein</fullName>
    </submittedName>
</protein>
<name>A0ABQ3EAA4_9HYPH</name>
<proteinExistence type="predicted"/>